<dbReference type="CDD" id="cd22160">
    <property type="entry name" value="F-box_AtFBL13-like"/>
    <property type="match status" value="1"/>
</dbReference>
<dbReference type="InterPro" id="IPR001810">
    <property type="entry name" value="F-box_dom"/>
</dbReference>
<dbReference type="PANTHER" id="PTHR31639:SF285">
    <property type="entry name" value="OS01G0730200 PROTEIN"/>
    <property type="match status" value="1"/>
</dbReference>
<dbReference type="Pfam" id="PF24758">
    <property type="entry name" value="LRR_At5g56370"/>
    <property type="match status" value="1"/>
</dbReference>
<proteinExistence type="predicted"/>
<dbReference type="InterPro" id="IPR055411">
    <property type="entry name" value="LRR_FXL15/At3g58940/PEG3-like"/>
</dbReference>
<dbReference type="InParanoid" id="A0A2G5FC86"/>
<reference evidence="2 3" key="1">
    <citation type="submission" date="2017-09" db="EMBL/GenBank/DDBJ databases">
        <title>WGS assembly of Aquilegia coerulea Goldsmith.</title>
        <authorList>
            <person name="Hodges S."/>
            <person name="Kramer E."/>
            <person name="Nordborg M."/>
            <person name="Tomkins J."/>
            <person name="Borevitz J."/>
            <person name="Derieg N."/>
            <person name="Yan J."/>
            <person name="Mihaltcheva S."/>
            <person name="Hayes R.D."/>
            <person name="Rokhsar D."/>
        </authorList>
    </citation>
    <scope>NUCLEOTIDE SEQUENCE [LARGE SCALE GENOMIC DNA]</scope>
    <source>
        <strain evidence="3">cv. Goldsmith</strain>
    </source>
</reference>
<dbReference type="Proteomes" id="UP000230069">
    <property type="component" value="Unassembled WGS sequence"/>
</dbReference>
<dbReference type="STRING" id="218851.A0A2G5FC86"/>
<dbReference type="OrthoDB" id="612216at2759"/>
<dbReference type="EMBL" id="KZ305018">
    <property type="protein sequence ID" value="PIA65602.1"/>
    <property type="molecule type" value="Genomic_DNA"/>
</dbReference>
<evidence type="ECO:0000313" key="2">
    <source>
        <dbReference type="EMBL" id="PIA65602.1"/>
    </source>
</evidence>
<evidence type="ECO:0000259" key="1">
    <source>
        <dbReference type="PROSITE" id="PS50181"/>
    </source>
</evidence>
<name>A0A2G5FC86_AQUCA</name>
<dbReference type="InterPro" id="IPR053781">
    <property type="entry name" value="F-box_AtFBL13-like"/>
</dbReference>
<dbReference type="FunCoup" id="A0A2G5FC86">
    <property type="interactions" value="133"/>
</dbReference>
<dbReference type="SUPFAM" id="SSF52047">
    <property type="entry name" value="RNI-like"/>
    <property type="match status" value="1"/>
</dbReference>
<dbReference type="Gene3D" id="1.20.1280.50">
    <property type="match status" value="1"/>
</dbReference>
<dbReference type="PANTHER" id="PTHR31639">
    <property type="entry name" value="F-BOX PROTEIN-LIKE"/>
    <property type="match status" value="1"/>
</dbReference>
<dbReference type="SMART" id="SM00256">
    <property type="entry name" value="FBOX"/>
    <property type="match status" value="1"/>
</dbReference>
<dbReference type="Pfam" id="PF00646">
    <property type="entry name" value="F-box"/>
    <property type="match status" value="1"/>
</dbReference>
<dbReference type="SUPFAM" id="SSF81383">
    <property type="entry name" value="F-box domain"/>
    <property type="match status" value="1"/>
</dbReference>
<sequence length="251" mass="29072">MKENTDRLSGLPDDIIQEIFSFLDMKVIVRTSILSKKWRNFWISFPNLYFLLGRSKVNKKTQRNYFTYFVNQVLLLRDTSDINKFRVSCYEGLHVSYIRTWLTFPLRRNIPEVHLQLKFPDSFKVPNEIFTSNIKVLRLQQFGKSEVVMPTSLCSASKLKSLELVGFKLPKADSNGNVLLSCAVLENLIISDCGNHFKTLTISTPQLKSLELDYRASNISPHSTFPELHYNPNLRYRDNNSLKSTVEVINP</sequence>
<dbReference type="InterPro" id="IPR036047">
    <property type="entry name" value="F-box-like_dom_sf"/>
</dbReference>
<gene>
    <name evidence="2" type="ORF">AQUCO_00100833v1</name>
</gene>
<organism evidence="2 3">
    <name type="scientific">Aquilegia coerulea</name>
    <name type="common">Rocky mountain columbine</name>
    <dbReference type="NCBI Taxonomy" id="218851"/>
    <lineage>
        <taxon>Eukaryota</taxon>
        <taxon>Viridiplantae</taxon>
        <taxon>Streptophyta</taxon>
        <taxon>Embryophyta</taxon>
        <taxon>Tracheophyta</taxon>
        <taxon>Spermatophyta</taxon>
        <taxon>Magnoliopsida</taxon>
        <taxon>Ranunculales</taxon>
        <taxon>Ranunculaceae</taxon>
        <taxon>Thalictroideae</taxon>
        <taxon>Aquilegia</taxon>
    </lineage>
</organism>
<dbReference type="AlphaFoldDB" id="A0A2G5FC86"/>
<protein>
    <recommendedName>
        <fullName evidence="1">F-box domain-containing protein</fullName>
    </recommendedName>
</protein>
<feature type="domain" description="F-box" evidence="1">
    <location>
        <begin position="5"/>
        <end position="52"/>
    </location>
</feature>
<keyword evidence="3" id="KW-1185">Reference proteome</keyword>
<accession>A0A2G5FC86</accession>
<evidence type="ECO:0000313" key="3">
    <source>
        <dbReference type="Proteomes" id="UP000230069"/>
    </source>
</evidence>
<dbReference type="PROSITE" id="PS50181">
    <property type="entry name" value="FBOX"/>
    <property type="match status" value="1"/>
</dbReference>